<proteinExistence type="predicted"/>
<evidence type="ECO:0000313" key="1">
    <source>
        <dbReference type="EMBL" id="MCB4798409.1"/>
    </source>
</evidence>
<dbReference type="RefSeq" id="WP_226542267.1">
    <property type="nucleotide sequence ID" value="NZ_JAJAPW010000002.1"/>
</dbReference>
<sequence>MKKTILLSVFTFTLITSCKTGVENRDVELCNLFEIGNFSFYSPSVYEHPILFSKGTHDLLHDEYVPAWYSGYCALNKPSHFKSKEDFMKYIHSSNIELHGKEYYEKMYDHYKDNPVGVEGYNHKDFHLLFRGTVSVKNSRSGNEYLLVAGKNYIEKEEDIDKNTDFYERNVENMLAFALEDGVYKAVDLQLVNGTFTKAQDEKVFAILNVDNLINSTCFQNINTLKKPNFNNSDLPKWVYNKSALDEE</sequence>
<dbReference type="Proteomes" id="UP001139199">
    <property type="component" value="Unassembled WGS sequence"/>
</dbReference>
<dbReference type="EMBL" id="JAJAPW010000002">
    <property type="protein sequence ID" value="MCB4798409.1"/>
    <property type="molecule type" value="Genomic_DNA"/>
</dbReference>
<reference evidence="1" key="1">
    <citation type="submission" date="2021-10" db="EMBL/GenBank/DDBJ databases">
        <title>Tamlana sargassums sp. nov., and Tamlana laminarinivorans sp. nov., two new bacteria isolated from the brown alga.</title>
        <authorList>
            <person name="Li J."/>
        </authorList>
    </citation>
    <scope>NUCLEOTIDE SEQUENCE</scope>
    <source>
        <strain evidence="1">PT2-4</strain>
    </source>
</reference>
<comment type="caution">
    <text evidence="1">The sequence shown here is derived from an EMBL/GenBank/DDBJ whole genome shotgun (WGS) entry which is preliminary data.</text>
</comment>
<dbReference type="PROSITE" id="PS51257">
    <property type="entry name" value="PROKAR_LIPOPROTEIN"/>
    <property type="match status" value="1"/>
</dbReference>
<accession>A0A9X1HYE0</accession>
<protein>
    <submittedName>
        <fullName evidence="1">Uncharacterized protein</fullName>
    </submittedName>
</protein>
<evidence type="ECO:0000313" key="2">
    <source>
        <dbReference type="Proteomes" id="UP001139199"/>
    </source>
</evidence>
<name>A0A9X1HYE0_9FLAO</name>
<organism evidence="1 2">
    <name type="scientific">Neotamlana laminarinivorans</name>
    <dbReference type="NCBI Taxonomy" id="2883124"/>
    <lineage>
        <taxon>Bacteria</taxon>
        <taxon>Pseudomonadati</taxon>
        <taxon>Bacteroidota</taxon>
        <taxon>Flavobacteriia</taxon>
        <taxon>Flavobacteriales</taxon>
        <taxon>Flavobacteriaceae</taxon>
        <taxon>Neotamlana</taxon>
    </lineage>
</organism>
<keyword evidence="2" id="KW-1185">Reference proteome</keyword>
<gene>
    <name evidence="1" type="ORF">LG649_06115</name>
</gene>
<dbReference type="AlphaFoldDB" id="A0A9X1HYE0"/>